<dbReference type="HAMAP" id="MF_00365">
    <property type="entry name" value="RecF"/>
    <property type="match status" value="1"/>
</dbReference>
<keyword evidence="2 6" id="KW-0235">DNA replication</keyword>
<comment type="similarity">
    <text evidence="6">Belongs to the RecF family.</text>
</comment>
<dbReference type="InterPro" id="IPR042174">
    <property type="entry name" value="RecF_2"/>
</dbReference>
<gene>
    <name evidence="6" type="primary">recF</name>
    <name evidence="8" type="ORF">SAMN05216526_1131</name>
</gene>
<evidence type="ECO:0000313" key="9">
    <source>
        <dbReference type="Proteomes" id="UP000223759"/>
    </source>
</evidence>
<dbReference type="EMBL" id="FTPK01000002">
    <property type="protein sequence ID" value="SIT69651.1"/>
    <property type="molecule type" value="Genomic_DNA"/>
</dbReference>
<dbReference type="InterPro" id="IPR027417">
    <property type="entry name" value="P-loop_NTPase"/>
</dbReference>
<feature type="domain" description="RecF/RecN/SMC N-terminal" evidence="7">
    <location>
        <begin position="3"/>
        <end position="334"/>
    </location>
</feature>
<organism evidence="8 9">
    <name type="scientific">Ectothiorhodosinus mongolicus</name>
    <dbReference type="NCBI Taxonomy" id="233100"/>
    <lineage>
        <taxon>Bacteria</taxon>
        <taxon>Pseudomonadati</taxon>
        <taxon>Pseudomonadota</taxon>
        <taxon>Gammaproteobacteria</taxon>
        <taxon>Chromatiales</taxon>
        <taxon>Ectothiorhodospiraceae</taxon>
        <taxon>Ectothiorhodosinus</taxon>
    </lineage>
</organism>
<dbReference type="InterPro" id="IPR003395">
    <property type="entry name" value="RecF/RecN/SMC_N"/>
</dbReference>
<dbReference type="GO" id="GO:0006302">
    <property type="term" value="P:double-strand break repair"/>
    <property type="evidence" value="ECO:0007669"/>
    <property type="project" value="TreeGrafter"/>
</dbReference>
<dbReference type="GO" id="GO:0006260">
    <property type="term" value="P:DNA replication"/>
    <property type="evidence" value="ECO:0007669"/>
    <property type="project" value="UniProtKB-UniRule"/>
</dbReference>
<comment type="function">
    <text evidence="6">The RecF protein is involved in DNA metabolism; it is required for DNA replication and normal SOS inducibility. RecF binds preferentially to single-stranded, linear DNA. It also seems to bind ATP.</text>
</comment>
<dbReference type="Gene3D" id="3.40.50.300">
    <property type="entry name" value="P-loop containing nucleotide triphosphate hydrolases"/>
    <property type="match status" value="1"/>
</dbReference>
<keyword evidence="3 6" id="KW-0547">Nucleotide-binding</keyword>
<dbReference type="GO" id="GO:0003697">
    <property type="term" value="F:single-stranded DNA binding"/>
    <property type="evidence" value="ECO:0007669"/>
    <property type="project" value="UniProtKB-UniRule"/>
</dbReference>
<evidence type="ECO:0000256" key="1">
    <source>
        <dbReference type="ARBA" id="ARBA00022490"/>
    </source>
</evidence>
<reference evidence="8 9" key="1">
    <citation type="submission" date="2017-01" db="EMBL/GenBank/DDBJ databases">
        <authorList>
            <person name="Mah S.A."/>
            <person name="Swanson W.J."/>
            <person name="Moy G.W."/>
            <person name="Vacquier V.D."/>
        </authorList>
    </citation>
    <scope>NUCLEOTIDE SEQUENCE [LARGE SCALE GENOMIC DNA]</scope>
    <source>
        <strain evidence="8 9">M9</strain>
    </source>
</reference>
<keyword evidence="9" id="KW-1185">Reference proteome</keyword>
<dbReference type="AlphaFoldDB" id="A0A1R3VXE3"/>
<dbReference type="SUPFAM" id="SSF52540">
    <property type="entry name" value="P-loop containing nucleoside triphosphate hydrolases"/>
    <property type="match status" value="1"/>
</dbReference>
<dbReference type="Proteomes" id="UP000223759">
    <property type="component" value="Unassembled WGS sequence"/>
</dbReference>
<accession>A0A1R3VXE3</accession>
<dbReference type="GO" id="GO:0005737">
    <property type="term" value="C:cytoplasm"/>
    <property type="evidence" value="ECO:0007669"/>
    <property type="project" value="UniProtKB-SubCell"/>
</dbReference>
<comment type="subcellular location">
    <subcellularLocation>
        <location evidence="6">Cytoplasm</location>
    </subcellularLocation>
</comment>
<protein>
    <recommendedName>
        <fullName evidence="6">DNA replication and repair protein RecF</fullName>
    </recommendedName>
</protein>
<evidence type="ECO:0000256" key="2">
    <source>
        <dbReference type="ARBA" id="ARBA00022705"/>
    </source>
</evidence>
<keyword evidence="5 6" id="KW-0238">DNA-binding</keyword>
<sequence>MGLTRLDIFNLRIISRIRMMPVSGLNLIVGPNASGKTSLLEAISLLATGRSFRSARVDTVVREGQKEVMVAGLLNTPGTSSETTVGISKGPSRTRARIAGRSVHTQSDLARLMPVQMIHPDSHSMLTGGPSERRAFVDWGLFHTQDGYAELLRDYRRVLSQRNDGLRHGLANTLLRPWEIELERLAKQIDEARGNYLTSLLPELEEIKHVLPEVRDLEWSYRRGWRDGEELSALFEQGRDREREVGHTLLGPHRADIAFKKSGIGVSTHASRGQQKSVVLGLRLIQVAALFRASGQRAMVLIDDLPSELDAQRRQAIGQLLAQMQTQVFVTAIDIDPSDLGCWKEFALFHVEHGGLVANASADA</sequence>
<evidence type="ECO:0000313" key="8">
    <source>
        <dbReference type="EMBL" id="SIT69651.1"/>
    </source>
</evidence>
<evidence type="ECO:0000259" key="7">
    <source>
        <dbReference type="Pfam" id="PF02463"/>
    </source>
</evidence>
<keyword evidence="4 6" id="KW-0067">ATP-binding</keyword>
<dbReference type="Pfam" id="PF02463">
    <property type="entry name" value="SMC_N"/>
    <property type="match status" value="1"/>
</dbReference>
<keyword evidence="6" id="KW-0234">DNA repair</keyword>
<keyword evidence="6" id="KW-0227">DNA damage</keyword>
<keyword evidence="1 6" id="KW-0963">Cytoplasm</keyword>
<evidence type="ECO:0000256" key="4">
    <source>
        <dbReference type="ARBA" id="ARBA00022840"/>
    </source>
</evidence>
<dbReference type="InterPro" id="IPR001238">
    <property type="entry name" value="DNA-binding_RecF"/>
</dbReference>
<dbReference type="GO" id="GO:0009432">
    <property type="term" value="P:SOS response"/>
    <property type="evidence" value="ECO:0007669"/>
    <property type="project" value="UniProtKB-UniRule"/>
</dbReference>
<proteinExistence type="inferred from homology"/>
<dbReference type="STRING" id="233100.SAMN05216526_1131"/>
<dbReference type="PANTHER" id="PTHR32182">
    <property type="entry name" value="DNA REPLICATION AND REPAIR PROTEIN RECF"/>
    <property type="match status" value="1"/>
</dbReference>
<dbReference type="GO" id="GO:0005524">
    <property type="term" value="F:ATP binding"/>
    <property type="evidence" value="ECO:0007669"/>
    <property type="project" value="UniProtKB-UniRule"/>
</dbReference>
<keyword evidence="6" id="KW-0742">SOS response</keyword>
<dbReference type="PANTHER" id="PTHR32182:SF0">
    <property type="entry name" value="DNA REPLICATION AND REPAIR PROTEIN RECF"/>
    <property type="match status" value="1"/>
</dbReference>
<dbReference type="RefSeq" id="WP_076755532.1">
    <property type="nucleotide sequence ID" value="NZ_CP023018.1"/>
</dbReference>
<dbReference type="GO" id="GO:0000731">
    <property type="term" value="P:DNA synthesis involved in DNA repair"/>
    <property type="evidence" value="ECO:0007669"/>
    <property type="project" value="TreeGrafter"/>
</dbReference>
<dbReference type="NCBIfam" id="TIGR00611">
    <property type="entry name" value="recf"/>
    <property type="match status" value="1"/>
</dbReference>
<evidence type="ECO:0000256" key="5">
    <source>
        <dbReference type="ARBA" id="ARBA00023125"/>
    </source>
</evidence>
<name>A0A1R3VXE3_9GAMM</name>
<evidence type="ECO:0000256" key="3">
    <source>
        <dbReference type="ARBA" id="ARBA00022741"/>
    </source>
</evidence>
<evidence type="ECO:0000256" key="6">
    <source>
        <dbReference type="HAMAP-Rule" id="MF_00365"/>
    </source>
</evidence>
<dbReference type="Gene3D" id="1.20.1050.90">
    <property type="entry name" value="RecF/RecN/SMC, N-terminal domain"/>
    <property type="match status" value="1"/>
</dbReference>
<feature type="binding site" evidence="6">
    <location>
        <begin position="30"/>
        <end position="37"/>
    </location>
    <ligand>
        <name>ATP</name>
        <dbReference type="ChEBI" id="CHEBI:30616"/>
    </ligand>
</feature>